<reference evidence="2" key="1">
    <citation type="submission" date="2022-07" db="EMBL/GenBank/DDBJ databases">
        <title>Phylogenomic reconstructions and comparative analyses of Kickxellomycotina fungi.</title>
        <authorList>
            <person name="Reynolds N.K."/>
            <person name="Stajich J.E."/>
            <person name="Barry K."/>
            <person name="Grigoriev I.V."/>
            <person name="Crous P."/>
            <person name="Smith M.E."/>
        </authorList>
    </citation>
    <scope>NUCLEOTIDE SEQUENCE</scope>
    <source>
        <strain evidence="2">NRRL 3115</strain>
    </source>
</reference>
<name>A0A9W8G520_9FUNG</name>
<dbReference type="EMBL" id="JANBTW010000014">
    <property type="protein sequence ID" value="KAJ2679154.1"/>
    <property type="molecule type" value="Genomic_DNA"/>
</dbReference>
<feature type="region of interest" description="Disordered" evidence="1">
    <location>
        <begin position="122"/>
        <end position="163"/>
    </location>
</feature>
<evidence type="ECO:0000256" key="1">
    <source>
        <dbReference type="SAM" id="MobiDB-lite"/>
    </source>
</evidence>
<dbReference type="OrthoDB" id="5587804at2759"/>
<dbReference type="Proteomes" id="UP001151518">
    <property type="component" value="Unassembled WGS sequence"/>
</dbReference>
<feature type="compositionally biased region" description="Acidic residues" evidence="1">
    <location>
        <begin position="122"/>
        <end position="135"/>
    </location>
</feature>
<proteinExistence type="predicted"/>
<gene>
    <name evidence="2" type="ORF">GGI25_001722</name>
</gene>
<organism evidence="2 3">
    <name type="scientific">Coemansia spiralis</name>
    <dbReference type="NCBI Taxonomy" id="417178"/>
    <lineage>
        <taxon>Eukaryota</taxon>
        <taxon>Fungi</taxon>
        <taxon>Fungi incertae sedis</taxon>
        <taxon>Zoopagomycota</taxon>
        <taxon>Kickxellomycotina</taxon>
        <taxon>Kickxellomycetes</taxon>
        <taxon>Kickxellales</taxon>
        <taxon>Kickxellaceae</taxon>
        <taxon>Coemansia</taxon>
    </lineage>
</organism>
<evidence type="ECO:0000313" key="2">
    <source>
        <dbReference type="EMBL" id="KAJ2679154.1"/>
    </source>
</evidence>
<protein>
    <submittedName>
        <fullName evidence="2">Uncharacterized protein</fullName>
    </submittedName>
</protein>
<comment type="caution">
    <text evidence="2">The sequence shown here is derived from an EMBL/GenBank/DDBJ whole genome shotgun (WGS) entry which is preliminary data.</text>
</comment>
<sequence>MYKPSCFAFSDNNNSCCLVLPPASTSPSSPCYHRSRSSSVSTVVAVSPMCIPHPSPSSFASSIDCYTAAVSPTGGPAAAIAIHPHTTPLKPRATSPCDSVISGMLNDNVGCADSDDGMDDPLTDNEDFDEPIFDMDSEKSPPHLKSPPCSQPSRSLNPADLTYRHIGKPQPWAVRPIGVYDSHRAQIQAIDDDDNEFYLS</sequence>
<evidence type="ECO:0000313" key="3">
    <source>
        <dbReference type="Proteomes" id="UP001151518"/>
    </source>
</evidence>
<dbReference type="AlphaFoldDB" id="A0A9W8G520"/>
<accession>A0A9W8G520</accession>